<accession>A0A4Q5LTV3</accession>
<dbReference type="OrthoDB" id="959238at2"/>
<evidence type="ECO:0000313" key="1">
    <source>
        <dbReference type="EMBL" id="RYU93071.1"/>
    </source>
</evidence>
<dbReference type="RefSeq" id="WP_130023764.1">
    <property type="nucleotide sequence ID" value="NZ_SEWF01000057.1"/>
</dbReference>
<comment type="caution">
    <text evidence="1">The sequence shown here is derived from an EMBL/GenBank/DDBJ whole genome shotgun (WGS) entry which is preliminary data.</text>
</comment>
<protein>
    <submittedName>
        <fullName evidence="1">Uncharacterized protein</fullName>
    </submittedName>
</protein>
<dbReference type="EMBL" id="SEWF01000057">
    <property type="protein sequence ID" value="RYU93071.1"/>
    <property type="molecule type" value="Genomic_DNA"/>
</dbReference>
<reference evidence="1 2" key="1">
    <citation type="submission" date="2019-02" db="EMBL/GenBank/DDBJ databases">
        <title>Bacterial novel species Emticicia sp. 17J42-9 isolated from soil.</title>
        <authorList>
            <person name="Jung H.-Y."/>
        </authorList>
    </citation>
    <scope>NUCLEOTIDE SEQUENCE [LARGE SCALE GENOMIC DNA]</scope>
    <source>
        <strain evidence="1 2">17J42-9</strain>
    </source>
</reference>
<evidence type="ECO:0000313" key="2">
    <source>
        <dbReference type="Proteomes" id="UP000293162"/>
    </source>
</evidence>
<dbReference type="AlphaFoldDB" id="A0A4Q5LTV3"/>
<sequence>MKNEGFDPQEIAQLKAECQQEGQNYVIVEDEDGMNDSGEFAHFQFVGRYNGQEVIYDAVMGTLRLNHSSLVFEEAEVRMKKSYPNYVEVEKRKPNYKANEDMELMLEEIIEELEEEEVIQVAEFVEIDEDFEYGIGLDIALNVEEIDDKVITKFVHEFNAGTLKLDPTLYSFTSEEE</sequence>
<dbReference type="Proteomes" id="UP000293162">
    <property type="component" value="Unassembled WGS sequence"/>
</dbReference>
<name>A0A4Q5LTV3_9BACT</name>
<keyword evidence="2" id="KW-1185">Reference proteome</keyword>
<gene>
    <name evidence="1" type="ORF">EWM59_23860</name>
</gene>
<proteinExistence type="predicted"/>
<organism evidence="1 2">
    <name type="scientific">Emticicia agri</name>
    <dbReference type="NCBI Taxonomy" id="2492393"/>
    <lineage>
        <taxon>Bacteria</taxon>
        <taxon>Pseudomonadati</taxon>
        <taxon>Bacteroidota</taxon>
        <taxon>Cytophagia</taxon>
        <taxon>Cytophagales</taxon>
        <taxon>Leadbetterellaceae</taxon>
        <taxon>Emticicia</taxon>
    </lineage>
</organism>